<dbReference type="SUPFAM" id="SSF52540">
    <property type="entry name" value="P-loop containing nucleoside triphosphate hydrolases"/>
    <property type="match status" value="1"/>
</dbReference>
<dbReference type="SMART" id="SM00382">
    <property type="entry name" value="AAA"/>
    <property type="match status" value="1"/>
</dbReference>
<comment type="caution">
    <text evidence="8">The sequence shown here is derived from an EMBL/GenBank/DDBJ whole genome shotgun (WGS) entry which is preliminary data.</text>
</comment>
<evidence type="ECO:0000256" key="5">
    <source>
        <dbReference type="ARBA" id="ARBA00022840"/>
    </source>
</evidence>
<evidence type="ECO:0000259" key="7">
    <source>
        <dbReference type="PROSITE" id="PS50893"/>
    </source>
</evidence>
<dbReference type="InterPro" id="IPR003439">
    <property type="entry name" value="ABC_transporter-like_ATP-bd"/>
</dbReference>
<dbReference type="PROSITE" id="PS50893">
    <property type="entry name" value="ABC_TRANSPORTER_2"/>
    <property type="match status" value="1"/>
</dbReference>
<evidence type="ECO:0000256" key="6">
    <source>
        <dbReference type="SAM" id="MobiDB-lite"/>
    </source>
</evidence>
<evidence type="ECO:0000256" key="1">
    <source>
        <dbReference type="ARBA" id="ARBA00005417"/>
    </source>
</evidence>
<keyword evidence="4" id="KW-0547">Nucleotide-binding</keyword>
<accession>A0ABU1D511</accession>
<dbReference type="PANTHER" id="PTHR46743">
    <property type="entry name" value="TEICHOIC ACIDS EXPORT ATP-BINDING PROTEIN TAGH"/>
    <property type="match status" value="1"/>
</dbReference>
<dbReference type="InterPro" id="IPR015860">
    <property type="entry name" value="ABC_transpr_TagH-like"/>
</dbReference>
<gene>
    <name evidence="8" type="ORF">Q8947_05925</name>
</gene>
<keyword evidence="3" id="KW-1003">Cell membrane</keyword>
<evidence type="ECO:0000313" key="8">
    <source>
        <dbReference type="EMBL" id="MDR4125519.1"/>
    </source>
</evidence>
<proteinExistence type="inferred from homology"/>
<dbReference type="Pfam" id="PF14524">
    <property type="entry name" value="Wzt_C"/>
    <property type="match status" value="1"/>
</dbReference>
<dbReference type="InterPro" id="IPR050683">
    <property type="entry name" value="Bact_Polysacc_Export_ATP-bd"/>
</dbReference>
<dbReference type="InterPro" id="IPR027417">
    <property type="entry name" value="P-loop_NTPase"/>
</dbReference>
<feature type="region of interest" description="Disordered" evidence="6">
    <location>
        <begin position="259"/>
        <end position="283"/>
    </location>
</feature>
<dbReference type="InterPro" id="IPR017871">
    <property type="entry name" value="ABC_transporter-like_CS"/>
</dbReference>
<evidence type="ECO:0000256" key="2">
    <source>
        <dbReference type="ARBA" id="ARBA00022448"/>
    </source>
</evidence>
<dbReference type="InterPro" id="IPR029439">
    <property type="entry name" value="Wzt_C"/>
</dbReference>
<protein>
    <submittedName>
        <fullName evidence="8">ABC transporter ATP-binding protein</fullName>
    </submittedName>
</protein>
<dbReference type="CDD" id="cd10147">
    <property type="entry name" value="Wzt_C-like"/>
    <property type="match status" value="1"/>
</dbReference>
<comment type="similarity">
    <text evidence="1">Belongs to the ABC transporter superfamily.</text>
</comment>
<dbReference type="GO" id="GO:0005524">
    <property type="term" value="F:ATP binding"/>
    <property type="evidence" value="ECO:0007669"/>
    <property type="project" value="UniProtKB-KW"/>
</dbReference>
<dbReference type="CDD" id="cd03220">
    <property type="entry name" value="ABC_KpsT_Wzt"/>
    <property type="match status" value="1"/>
</dbReference>
<keyword evidence="2" id="KW-0813">Transport</keyword>
<keyword evidence="3" id="KW-0472">Membrane</keyword>
<keyword evidence="5 8" id="KW-0067">ATP-binding</keyword>
<dbReference type="Pfam" id="PF00005">
    <property type="entry name" value="ABC_tran"/>
    <property type="match status" value="1"/>
</dbReference>
<sequence length="466" mass="50957">MSSDVSIRVERVSKCYQIYDQPRDRLKQFLLPRLSHMVGRPVRQYFREFWALNDVSFEVPRGETVGVIGRNGSGKSTLLQIVCGTLTPTSGQVHTAGRIGALLELGSGFNPEFTGRENVYLNAAVLGLTTDEIDARFDDIVSFADIGDFIDQPVKTYSSGMMVRLAFAVQAQISPDVLIVDEALAVGDARFQAKCFERLKQLKDEGTSILLVTHSNEQIVTHCSRAVLLDGGRIVEQGEPRRVVNRYLDLLFGRSVTAPAQGEGGETHATLPEDGGAADAATNSPEAVTPEANLVVESSRQLFDDAFHTRPGYNPHEYRWGDGAASIRDFFLAADGEAYPSAIVSGQRLLLEFGVCFNRMVVRPIFGITVKTKEGVTVYGVNSESLEIPVCESLGRAGSRTVVRAQLHCRLAPGDYFVSLGVASVQGGDVVPHDRRYDAIHLQVLPVNGFFGLVDMGMNMEIKEIQ</sequence>
<evidence type="ECO:0000256" key="4">
    <source>
        <dbReference type="ARBA" id="ARBA00022741"/>
    </source>
</evidence>
<dbReference type="PROSITE" id="PS00211">
    <property type="entry name" value="ABC_TRANSPORTER_1"/>
    <property type="match status" value="1"/>
</dbReference>
<reference evidence="8 9" key="1">
    <citation type="submission" date="2023-08" db="EMBL/GenBank/DDBJ databases">
        <title>Alcaligenaceae gen. nov., a novel taxon isolated from the sludge of Yixing Pesticide Factory.</title>
        <authorList>
            <person name="Ruan L."/>
        </authorList>
    </citation>
    <scope>NUCLEOTIDE SEQUENCE [LARGE SCALE GENOMIC DNA]</scope>
    <source>
        <strain evidence="8 9">LG-2</strain>
    </source>
</reference>
<feature type="domain" description="ABC transporter" evidence="7">
    <location>
        <begin position="32"/>
        <end position="256"/>
    </location>
</feature>
<dbReference type="Proteomes" id="UP001232156">
    <property type="component" value="Unassembled WGS sequence"/>
</dbReference>
<dbReference type="Gene3D" id="2.70.50.60">
    <property type="entry name" value="abc- transporter (atp binding component) like domain"/>
    <property type="match status" value="1"/>
</dbReference>
<name>A0ABU1D511_9BURK</name>
<dbReference type="PANTHER" id="PTHR46743:SF2">
    <property type="entry name" value="TEICHOIC ACIDS EXPORT ATP-BINDING PROTEIN TAGH"/>
    <property type="match status" value="1"/>
</dbReference>
<organism evidence="8 9">
    <name type="scientific">Yanghanlia caeni</name>
    <dbReference type="NCBI Taxonomy" id="3064283"/>
    <lineage>
        <taxon>Bacteria</taxon>
        <taxon>Pseudomonadati</taxon>
        <taxon>Pseudomonadota</taxon>
        <taxon>Betaproteobacteria</taxon>
        <taxon>Burkholderiales</taxon>
        <taxon>Alcaligenaceae</taxon>
        <taxon>Yanghanlia</taxon>
    </lineage>
</organism>
<dbReference type="InterPro" id="IPR003593">
    <property type="entry name" value="AAA+_ATPase"/>
</dbReference>
<evidence type="ECO:0000256" key="3">
    <source>
        <dbReference type="ARBA" id="ARBA00022475"/>
    </source>
</evidence>
<dbReference type="RefSeq" id="WP_347286710.1">
    <property type="nucleotide sequence ID" value="NZ_JAUZQE010000010.1"/>
</dbReference>
<dbReference type="EMBL" id="JAUZQE010000010">
    <property type="protein sequence ID" value="MDR4125519.1"/>
    <property type="molecule type" value="Genomic_DNA"/>
</dbReference>
<keyword evidence="9" id="KW-1185">Reference proteome</keyword>
<dbReference type="Gene3D" id="3.40.50.300">
    <property type="entry name" value="P-loop containing nucleotide triphosphate hydrolases"/>
    <property type="match status" value="1"/>
</dbReference>
<evidence type="ECO:0000313" key="9">
    <source>
        <dbReference type="Proteomes" id="UP001232156"/>
    </source>
</evidence>